<keyword evidence="2" id="KW-1185">Reference proteome</keyword>
<organism evidence="1 2">
    <name type="scientific">Knipowitschia caucasica</name>
    <name type="common">Caucasian dwarf goby</name>
    <name type="synonym">Pomatoschistus caucasicus</name>
    <dbReference type="NCBI Taxonomy" id="637954"/>
    <lineage>
        <taxon>Eukaryota</taxon>
        <taxon>Metazoa</taxon>
        <taxon>Chordata</taxon>
        <taxon>Craniata</taxon>
        <taxon>Vertebrata</taxon>
        <taxon>Euteleostomi</taxon>
        <taxon>Actinopterygii</taxon>
        <taxon>Neopterygii</taxon>
        <taxon>Teleostei</taxon>
        <taxon>Neoteleostei</taxon>
        <taxon>Acanthomorphata</taxon>
        <taxon>Gobiaria</taxon>
        <taxon>Gobiiformes</taxon>
        <taxon>Gobioidei</taxon>
        <taxon>Gobiidae</taxon>
        <taxon>Gobiinae</taxon>
        <taxon>Knipowitschia</taxon>
    </lineage>
</organism>
<reference evidence="1 2" key="1">
    <citation type="submission" date="2024-04" db="EMBL/GenBank/DDBJ databases">
        <authorList>
            <person name="Waldvogel A.-M."/>
            <person name="Schoenle A."/>
        </authorList>
    </citation>
    <scope>NUCLEOTIDE SEQUENCE [LARGE SCALE GENOMIC DNA]</scope>
</reference>
<protein>
    <submittedName>
        <fullName evidence="1">Uncharacterized protein</fullName>
    </submittedName>
</protein>
<evidence type="ECO:0000313" key="2">
    <source>
        <dbReference type="Proteomes" id="UP001497482"/>
    </source>
</evidence>
<gene>
    <name evidence="1" type="ORF">KC01_LOCUS20049</name>
</gene>
<evidence type="ECO:0000313" key="1">
    <source>
        <dbReference type="EMBL" id="CAL1590553.1"/>
    </source>
</evidence>
<sequence length="77" mass="8823">MWWKLGLPPQRALQDLGGIGVVVLGQDEDDLENRDKCSADQRAVSFRILTYAEVFWDCCCRSENVPEVSLHRTDRDV</sequence>
<dbReference type="AlphaFoldDB" id="A0AAV2KP79"/>
<accession>A0AAV2KP79</accession>
<name>A0AAV2KP79_KNICA</name>
<dbReference type="Proteomes" id="UP001497482">
    <property type="component" value="Chromosome 19"/>
</dbReference>
<proteinExistence type="predicted"/>
<dbReference type="EMBL" id="OZ035841">
    <property type="protein sequence ID" value="CAL1590553.1"/>
    <property type="molecule type" value="Genomic_DNA"/>
</dbReference>